<proteinExistence type="predicted"/>
<evidence type="ECO:0000313" key="2">
    <source>
        <dbReference type="Proteomes" id="UP000314294"/>
    </source>
</evidence>
<protein>
    <submittedName>
        <fullName evidence="1">Uncharacterized protein</fullName>
    </submittedName>
</protein>
<name>A0A4Z2EJK0_9TELE</name>
<dbReference type="Proteomes" id="UP000314294">
    <property type="component" value="Unassembled WGS sequence"/>
</dbReference>
<dbReference type="OrthoDB" id="10584254at2759"/>
<sequence>MVRFRHVCGRVGLPPLLYGGSSLVCAAGSLPPSTLQVECLECPTDRRLFAGSAERCHSIWATAVLPRVVLTTAVALLSVHKRYLRKSDCVGCGCVAARPGTGPSQHCASAARARRPRWLVWCFRDLESPFVCGVFELSPVRTLTCVCVSVLRACLSDWGAYFSFGTPPALVYLTRHRSVPALHLYFQ</sequence>
<accession>A0A4Z2EJK0</accession>
<keyword evidence="2" id="KW-1185">Reference proteome</keyword>
<reference evidence="1 2" key="1">
    <citation type="submission" date="2019-03" db="EMBL/GenBank/DDBJ databases">
        <title>First draft genome of Liparis tanakae, snailfish: a comprehensive survey of snailfish specific genes.</title>
        <authorList>
            <person name="Kim W."/>
            <person name="Song I."/>
            <person name="Jeong J.-H."/>
            <person name="Kim D."/>
            <person name="Kim S."/>
            <person name="Ryu S."/>
            <person name="Song J.Y."/>
            <person name="Lee S.K."/>
        </authorList>
    </citation>
    <scope>NUCLEOTIDE SEQUENCE [LARGE SCALE GENOMIC DNA]</scope>
    <source>
        <tissue evidence="1">Muscle</tissue>
    </source>
</reference>
<dbReference type="AlphaFoldDB" id="A0A4Z2EJK0"/>
<evidence type="ECO:0000313" key="1">
    <source>
        <dbReference type="EMBL" id="TNN28948.1"/>
    </source>
</evidence>
<dbReference type="EMBL" id="SRLO01006245">
    <property type="protein sequence ID" value="TNN28948.1"/>
    <property type="molecule type" value="Genomic_DNA"/>
</dbReference>
<organism evidence="1 2">
    <name type="scientific">Liparis tanakae</name>
    <name type="common">Tanaka's snailfish</name>
    <dbReference type="NCBI Taxonomy" id="230148"/>
    <lineage>
        <taxon>Eukaryota</taxon>
        <taxon>Metazoa</taxon>
        <taxon>Chordata</taxon>
        <taxon>Craniata</taxon>
        <taxon>Vertebrata</taxon>
        <taxon>Euteleostomi</taxon>
        <taxon>Actinopterygii</taxon>
        <taxon>Neopterygii</taxon>
        <taxon>Teleostei</taxon>
        <taxon>Neoteleostei</taxon>
        <taxon>Acanthomorphata</taxon>
        <taxon>Eupercaria</taxon>
        <taxon>Perciformes</taxon>
        <taxon>Cottioidei</taxon>
        <taxon>Cottales</taxon>
        <taxon>Liparidae</taxon>
        <taxon>Liparis</taxon>
    </lineage>
</organism>
<gene>
    <name evidence="1" type="ORF">EYF80_060904</name>
</gene>
<comment type="caution">
    <text evidence="1">The sequence shown here is derived from an EMBL/GenBank/DDBJ whole genome shotgun (WGS) entry which is preliminary data.</text>
</comment>